<evidence type="ECO:0000256" key="21">
    <source>
        <dbReference type="ARBA" id="ARBA00042571"/>
    </source>
</evidence>
<evidence type="ECO:0000256" key="12">
    <source>
        <dbReference type="ARBA" id="ARBA00022989"/>
    </source>
</evidence>
<dbReference type="InterPro" id="IPR006593">
    <property type="entry name" value="Cyt_b561/ferric_Rdtase_TM"/>
</dbReference>
<dbReference type="GO" id="GO:0140571">
    <property type="term" value="F:transmembrane ascorbate ferrireductase activity"/>
    <property type="evidence" value="ECO:0007669"/>
    <property type="project" value="UniProtKB-EC"/>
</dbReference>
<keyword evidence="14" id="KW-0408">Iron</keyword>
<sequence length="715" mass="80284">MGNENAKTNVMNRSSRNVRAFITQEKLDVEAFIAKYDGQDMADILLPNSPVKKFCFRPEVPSYRILISENCELPWEKNQYISLFIEDEDDKEICMRFLVSYVLSVWLGVLCVISVCLWSGIWRGGFAWDGSFQQFNWHPVLMVTSLVVLYGNGICAFLLPWTPLAFRARLKPLHIWMGIAIFILSLVTSLSGINEKLLLTFRNGRNGSDTEPYTALPAEALFANSLGIVVVIFGLLVLKLLSNQKWKNPEFENETDRAHPSVRVRGTEHTYTPVLCQDEKCLGQEKGVHMHCPLCSVAEAYQDPVILRAHFRIKHVDKGIDFAGLKVLRCCIHCEIVGTIKGEKRFKGAHWHCYRCRNGFNRRDEAIKHYKTHFRNPHTTFQIQVTQNVNCRQYYGESSEAHAKAYEGLAVSLGPGGDGTSIGSILTQPILATGTETLLTVEPKEDGERNGIPLGAEEEVGSSQNSSDGTQTLVLMDPDGHGNSVIYDTATGIITEQEAESLEQTLLQKRLLELHQQIDILRQDKESMEKTLRTEIRQLKEQVASLVQSNVRMFEELQAYQCPDHSQQKVAKLLENLEAQHKELLQAQLASLRREILSDNMPINGHKGALELNVDSEEPQTEAISGTLTGLEDMDGQLQTEQHEALKSTELELVPTDKMPCLDSPGLDLDLPNTSLTTSKVLEDKREVSLSLVSSKRSSADDSEEMTQSKVQRVS</sequence>
<feature type="compositionally biased region" description="Polar residues" evidence="26">
    <location>
        <begin position="706"/>
        <end position="715"/>
    </location>
</feature>
<name>A0A498NKV8_LABRO</name>
<keyword evidence="5" id="KW-0813">Transport</keyword>
<comment type="catalytic activity">
    <reaction evidence="23">
        <text>Fe(3+)(out) + L-ascorbate(in) = monodehydro-L-ascorbate radical(in) + Fe(2+)(out) + H(+)</text>
        <dbReference type="Rhea" id="RHEA:30403"/>
        <dbReference type="ChEBI" id="CHEBI:15378"/>
        <dbReference type="ChEBI" id="CHEBI:29033"/>
        <dbReference type="ChEBI" id="CHEBI:29034"/>
        <dbReference type="ChEBI" id="CHEBI:38290"/>
        <dbReference type="ChEBI" id="CHEBI:59513"/>
        <dbReference type="EC" id="7.2.1.3"/>
    </reaction>
    <physiologicalReaction direction="left-to-right" evidence="23">
        <dbReference type="Rhea" id="RHEA:30404"/>
    </physiologicalReaction>
</comment>
<protein>
    <recommendedName>
        <fullName evidence="19">Lysosomal membrane ascorbate-dependent ferrireductase CYB561A3</fullName>
        <ecNumber evidence="18">7.2.1.3</ecNumber>
    </recommendedName>
    <alternativeName>
        <fullName evidence="21">Cytochrome b ascorbate-dependent protein 3</fullName>
    </alternativeName>
    <alternativeName>
        <fullName evidence="20">Lysosomal cytochrome b</fullName>
    </alternativeName>
</protein>
<keyword evidence="13" id="KW-0560">Oxidoreductase</keyword>
<evidence type="ECO:0000256" key="20">
    <source>
        <dbReference type="ARBA" id="ARBA00042550"/>
    </source>
</evidence>
<feature type="domain" description="C2H2-type" evidence="28">
    <location>
        <begin position="351"/>
        <end position="373"/>
    </location>
</feature>
<evidence type="ECO:0000256" key="19">
    <source>
        <dbReference type="ARBA" id="ARBA00040498"/>
    </source>
</evidence>
<feature type="transmembrane region" description="Helical" evidence="27">
    <location>
        <begin position="141"/>
        <end position="161"/>
    </location>
</feature>
<dbReference type="EC" id="7.2.1.3" evidence="18"/>
<organism evidence="29 30">
    <name type="scientific">Labeo rohita</name>
    <name type="common">Indian major carp</name>
    <name type="synonym">Cyprinus rohita</name>
    <dbReference type="NCBI Taxonomy" id="84645"/>
    <lineage>
        <taxon>Eukaryota</taxon>
        <taxon>Metazoa</taxon>
        <taxon>Chordata</taxon>
        <taxon>Craniata</taxon>
        <taxon>Vertebrata</taxon>
        <taxon>Euteleostomi</taxon>
        <taxon>Actinopterygii</taxon>
        <taxon>Neopterygii</taxon>
        <taxon>Teleostei</taxon>
        <taxon>Ostariophysi</taxon>
        <taxon>Cypriniformes</taxon>
        <taxon>Cyprinidae</taxon>
        <taxon>Labeoninae</taxon>
        <taxon>Labeonini</taxon>
        <taxon>Labeo</taxon>
    </lineage>
</organism>
<dbReference type="InterPro" id="IPR043205">
    <property type="entry name" value="CYB561/CYBRD1-like"/>
</dbReference>
<evidence type="ECO:0000256" key="6">
    <source>
        <dbReference type="ARBA" id="ARBA00022617"/>
    </source>
</evidence>
<feature type="transmembrane region" description="Helical" evidence="27">
    <location>
        <begin position="213"/>
        <end position="238"/>
    </location>
</feature>
<keyword evidence="30" id="KW-1185">Reference proteome</keyword>
<keyword evidence="17" id="KW-0458">Lysosome</keyword>
<dbReference type="GO" id="GO:0005765">
    <property type="term" value="C:lysosomal membrane"/>
    <property type="evidence" value="ECO:0007669"/>
    <property type="project" value="UniProtKB-SubCell"/>
</dbReference>
<comment type="function">
    <text evidence="22">Transmembrane reductase that uses ascorbate as an electron donor in the cytoplasm and transfers electrons across membranes to reduce iron cations Fe(3+) into Fe(2+) in the lumen of the late endosome and lysosome. Reduced iron can then be extruded from the late endosome and lysosome to the cytoplasm by divalent metal-specific transporters. It is therefore most probably involved in endosomal and lysosomal cellular iron homeostasis.</text>
</comment>
<evidence type="ECO:0000256" key="14">
    <source>
        <dbReference type="ARBA" id="ARBA00023004"/>
    </source>
</evidence>
<feature type="region of interest" description="Disordered" evidence="26">
    <location>
        <begin position="692"/>
        <end position="715"/>
    </location>
</feature>
<dbReference type="PANTHER" id="PTHR10106">
    <property type="entry name" value="CYTOCHROME B561-RELATED"/>
    <property type="match status" value="1"/>
</dbReference>
<keyword evidence="24" id="KW-0863">Zinc-finger</keyword>
<evidence type="ECO:0000256" key="13">
    <source>
        <dbReference type="ARBA" id="ARBA00023002"/>
    </source>
</evidence>
<dbReference type="InterPro" id="IPR013087">
    <property type="entry name" value="Znf_C2H2_type"/>
</dbReference>
<evidence type="ECO:0000256" key="15">
    <source>
        <dbReference type="ARBA" id="ARBA00023136"/>
    </source>
</evidence>
<evidence type="ECO:0000256" key="4">
    <source>
        <dbReference type="ARBA" id="ARBA00011738"/>
    </source>
</evidence>
<gene>
    <name evidence="29" type="ORF">ROHU_016219</name>
</gene>
<proteinExistence type="predicted"/>
<dbReference type="GO" id="GO:0031902">
    <property type="term" value="C:late endosome membrane"/>
    <property type="evidence" value="ECO:0007669"/>
    <property type="project" value="UniProtKB-SubCell"/>
</dbReference>
<keyword evidence="10" id="KW-1278">Translocase</keyword>
<comment type="subunit">
    <text evidence="4">Homodimer.</text>
</comment>
<dbReference type="Pfam" id="PF03188">
    <property type="entry name" value="Cytochrom_B561"/>
    <property type="match status" value="1"/>
</dbReference>
<keyword evidence="16" id="KW-0325">Glycoprotein</keyword>
<keyword evidence="9" id="KW-0967">Endosome</keyword>
<comment type="caution">
    <text evidence="29">The sequence shown here is derived from an EMBL/GenBank/DDBJ whole genome shotgun (WGS) entry which is preliminary data.</text>
</comment>
<feature type="transmembrane region" description="Helical" evidence="27">
    <location>
        <begin position="173"/>
        <end position="193"/>
    </location>
</feature>
<evidence type="ECO:0000256" key="5">
    <source>
        <dbReference type="ARBA" id="ARBA00022448"/>
    </source>
</evidence>
<evidence type="ECO:0000256" key="7">
    <source>
        <dbReference type="ARBA" id="ARBA00022692"/>
    </source>
</evidence>
<evidence type="ECO:0000313" key="30">
    <source>
        <dbReference type="Proteomes" id="UP000290572"/>
    </source>
</evidence>
<keyword evidence="15 27" id="KW-0472">Membrane</keyword>
<dbReference type="GO" id="GO:0008270">
    <property type="term" value="F:zinc ion binding"/>
    <property type="evidence" value="ECO:0007669"/>
    <property type="project" value="UniProtKB-KW"/>
</dbReference>
<accession>A0A498NKV8</accession>
<evidence type="ECO:0000256" key="25">
    <source>
        <dbReference type="SAM" id="Coils"/>
    </source>
</evidence>
<evidence type="ECO:0000256" key="27">
    <source>
        <dbReference type="SAM" id="Phobius"/>
    </source>
</evidence>
<evidence type="ECO:0000256" key="1">
    <source>
        <dbReference type="ARBA" id="ARBA00001970"/>
    </source>
</evidence>
<keyword evidence="7 27" id="KW-0812">Transmembrane</keyword>
<dbReference type="PANTHER" id="PTHR10106:SF38">
    <property type="entry name" value="LYSOSOMAL MEMBRANE ASCORBATE-DEPENDENT FERRIREDUCTASE CYB561A3"/>
    <property type="match status" value="1"/>
</dbReference>
<dbReference type="Gene3D" id="1.20.120.1770">
    <property type="match status" value="2"/>
</dbReference>
<evidence type="ECO:0000256" key="10">
    <source>
        <dbReference type="ARBA" id="ARBA00022967"/>
    </source>
</evidence>
<feature type="region of interest" description="Disordered" evidence="26">
    <location>
        <begin position="445"/>
        <end position="470"/>
    </location>
</feature>
<comment type="cofactor">
    <cofactor evidence="1">
        <name>heme b</name>
        <dbReference type="ChEBI" id="CHEBI:60344"/>
    </cofactor>
</comment>
<reference evidence="29 30" key="1">
    <citation type="submission" date="2018-03" db="EMBL/GenBank/DDBJ databases">
        <title>Draft genome sequence of Rohu Carp (Labeo rohita).</title>
        <authorList>
            <person name="Das P."/>
            <person name="Kushwaha B."/>
            <person name="Joshi C.G."/>
            <person name="Kumar D."/>
            <person name="Nagpure N.S."/>
            <person name="Sahoo L."/>
            <person name="Das S.P."/>
            <person name="Bit A."/>
            <person name="Patnaik S."/>
            <person name="Meher P.K."/>
            <person name="Jayasankar P."/>
            <person name="Koringa P.G."/>
            <person name="Patel N.V."/>
            <person name="Hinsu A.T."/>
            <person name="Kumar R."/>
            <person name="Pandey M."/>
            <person name="Agarwal S."/>
            <person name="Srivastava S."/>
            <person name="Singh M."/>
            <person name="Iquebal M.A."/>
            <person name="Jaiswal S."/>
            <person name="Angadi U.B."/>
            <person name="Kumar N."/>
            <person name="Raza M."/>
            <person name="Shah T.M."/>
            <person name="Rai A."/>
            <person name="Jena J.K."/>
        </authorList>
    </citation>
    <scope>NUCLEOTIDE SEQUENCE [LARGE SCALE GENOMIC DNA]</scope>
    <source>
        <strain evidence="29">DASCIFA01</strain>
        <tissue evidence="29">Testis</tissue>
    </source>
</reference>
<keyword evidence="8" id="KW-0479">Metal-binding</keyword>
<feature type="compositionally biased region" description="Polar residues" evidence="26">
    <location>
        <begin position="461"/>
        <end position="470"/>
    </location>
</feature>
<evidence type="ECO:0000256" key="18">
    <source>
        <dbReference type="ARBA" id="ARBA00024225"/>
    </source>
</evidence>
<keyword evidence="25" id="KW-0175">Coiled coil</keyword>
<evidence type="ECO:0000256" key="11">
    <source>
        <dbReference type="ARBA" id="ARBA00022982"/>
    </source>
</evidence>
<comment type="subcellular location">
    <subcellularLocation>
        <location evidence="2">Late endosome membrane</location>
        <topology evidence="2">Multi-pass membrane protein</topology>
    </subcellularLocation>
    <subcellularLocation>
        <location evidence="3">Lysosome membrane</location>
        <topology evidence="3">Multi-pass membrane protein</topology>
    </subcellularLocation>
</comment>
<keyword evidence="6" id="KW-0349">Heme</keyword>
<keyword evidence="12 27" id="KW-1133">Transmembrane helix</keyword>
<evidence type="ECO:0000256" key="9">
    <source>
        <dbReference type="ARBA" id="ARBA00022753"/>
    </source>
</evidence>
<evidence type="ECO:0000256" key="23">
    <source>
        <dbReference type="ARBA" id="ARBA00048457"/>
    </source>
</evidence>
<evidence type="ECO:0000256" key="22">
    <source>
        <dbReference type="ARBA" id="ARBA00046132"/>
    </source>
</evidence>
<evidence type="ECO:0000256" key="24">
    <source>
        <dbReference type="PROSITE-ProRule" id="PRU00042"/>
    </source>
</evidence>
<evidence type="ECO:0000256" key="17">
    <source>
        <dbReference type="ARBA" id="ARBA00023228"/>
    </source>
</evidence>
<evidence type="ECO:0000313" key="29">
    <source>
        <dbReference type="EMBL" id="RXN32406.1"/>
    </source>
</evidence>
<dbReference type="EMBL" id="QBIY01011378">
    <property type="protein sequence ID" value="RXN32406.1"/>
    <property type="molecule type" value="Genomic_DNA"/>
</dbReference>
<evidence type="ECO:0000256" key="26">
    <source>
        <dbReference type="SAM" id="MobiDB-lite"/>
    </source>
</evidence>
<keyword evidence="24" id="KW-0862">Zinc</keyword>
<keyword evidence="11" id="KW-0249">Electron transport</keyword>
<feature type="coiled-coil region" evidence="25">
    <location>
        <begin position="511"/>
        <end position="590"/>
    </location>
</feature>
<dbReference type="PROSITE" id="PS50157">
    <property type="entry name" value="ZINC_FINGER_C2H2_2"/>
    <property type="match status" value="1"/>
</dbReference>
<evidence type="ECO:0000256" key="3">
    <source>
        <dbReference type="ARBA" id="ARBA00004155"/>
    </source>
</evidence>
<evidence type="ECO:0000256" key="8">
    <source>
        <dbReference type="ARBA" id="ARBA00022723"/>
    </source>
</evidence>
<evidence type="ECO:0000256" key="16">
    <source>
        <dbReference type="ARBA" id="ARBA00023180"/>
    </source>
</evidence>
<evidence type="ECO:0000256" key="2">
    <source>
        <dbReference type="ARBA" id="ARBA00004107"/>
    </source>
</evidence>
<dbReference type="PROSITE" id="PS00028">
    <property type="entry name" value="ZINC_FINGER_C2H2_1"/>
    <property type="match status" value="1"/>
</dbReference>
<dbReference type="AlphaFoldDB" id="A0A498NKV8"/>
<evidence type="ECO:0000259" key="28">
    <source>
        <dbReference type="PROSITE" id="PS50157"/>
    </source>
</evidence>
<dbReference type="Proteomes" id="UP000290572">
    <property type="component" value="Unassembled WGS sequence"/>
</dbReference>
<feature type="transmembrane region" description="Helical" evidence="27">
    <location>
        <begin position="98"/>
        <end position="121"/>
    </location>
</feature>